<reference evidence="1 2" key="1">
    <citation type="submission" date="2019-07" db="EMBL/GenBank/DDBJ databases">
        <title>De Novo Assembly of kiwifruit Actinidia rufa.</title>
        <authorList>
            <person name="Sugita-Konishi S."/>
            <person name="Sato K."/>
            <person name="Mori E."/>
            <person name="Abe Y."/>
            <person name="Kisaki G."/>
            <person name="Hamano K."/>
            <person name="Suezawa K."/>
            <person name="Otani M."/>
            <person name="Fukuda T."/>
            <person name="Manabe T."/>
            <person name="Gomi K."/>
            <person name="Tabuchi M."/>
            <person name="Akimitsu K."/>
            <person name="Kataoka I."/>
        </authorList>
    </citation>
    <scope>NUCLEOTIDE SEQUENCE [LARGE SCALE GENOMIC DNA]</scope>
    <source>
        <strain evidence="2">cv. Fuchu</strain>
    </source>
</reference>
<dbReference type="EMBL" id="BJWL01000013">
    <property type="protein sequence ID" value="GFY98943.1"/>
    <property type="molecule type" value="Genomic_DNA"/>
</dbReference>
<evidence type="ECO:0000313" key="1">
    <source>
        <dbReference type="EMBL" id="GFY98943.1"/>
    </source>
</evidence>
<dbReference type="AlphaFoldDB" id="A0A7J0FK34"/>
<protein>
    <submittedName>
        <fullName evidence="1">Uncharacterized protein</fullName>
    </submittedName>
</protein>
<accession>A0A7J0FK34</accession>
<evidence type="ECO:0000313" key="2">
    <source>
        <dbReference type="Proteomes" id="UP000585474"/>
    </source>
</evidence>
<organism evidence="1 2">
    <name type="scientific">Actinidia rufa</name>
    <dbReference type="NCBI Taxonomy" id="165716"/>
    <lineage>
        <taxon>Eukaryota</taxon>
        <taxon>Viridiplantae</taxon>
        <taxon>Streptophyta</taxon>
        <taxon>Embryophyta</taxon>
        <taxon>Tracheophyta</taxon>
        <taxon>Spermatophyta</taxon>
        <taxon>Magnoliopsida</taxon>
        <taxon>eudicotyledons</taxon>
        <taxon>Gunneridae</taxon>
        <taxon>Pentapetalae</taxon>
        <taxon>asterids</taxon>
        <taxon>Ericales</taxon>
        <taxon>Actinidiaceae</taxon>
        <taxon>Actinidia</taxon>
    </lineage>
</organism>
<comment type="caution">
    <text evidence="1">The sequence shown here is derived from an EMBL/GenBank/DDBJ whole genome shotgun (WGS) entry which is preliminary data.</text>
</comment>
<dbReference type="Proteomes" id="UP000585474">
    <property type="component" value="Unassembled WGS sequence"/>
</dbReference>
<name>A0A7J0FK34_9ERIC</name>
<gene>
    <name evidence="1" type="ORF">Acr_13g0003440</name>
</gene>
<sequence length="89" mass="9719">MQVWQANPGCNPQPLQPAVAHRRGISSSLQGLQRLQVPRKQQLAAEAAGAAISAAESSKRCSEEVVRQQQHHSNLLQIWTAAANRSTRL</sequence>
<keyword evidence="2" id="KW-1185">Reference proteome</keyword>
<proteinExistence type="predicted"/>